<dbReference type="CDD" id="cd17546">
    <property type="entry name" value="REC_hyHK_CKI1_RcsC-like"/>
    <property type="match status" value="1"/>
</dbReference>
<feature type="domain" description="Response regulatory" evidence="9">
    <location>
        <begin position="611"/>
        <end position="727"/>
    </location>
</feature>
<protein>
    <recommendedName>
        <fullName evidence="2">histidine kinase</fullName>
        <ecNumber evidence="2">2.7.13.3</ecNumber>
    </recommendedName>
</protein>
<dbReference type="Gene3D" id="1.10.287.130">
    <property type="match status" value="1"/>
</dbReference>
<dbReference type="GO" id="GO:0000155">
    <property type="term" value="F:phosphorelay sensor kinase activity"/>
    <property type="evidence" value="ECO:0007669"/>
    <property type="project" value="InterPro"/>
</dbReference>
<dbReference type="InterPro" id="IPR003594">
    <property type="entry name" value="HATPase_dom"/>
</dbReference>
<dbReference type="PANTHER" id="PTHR45339:SF1">
    <property type="entry name" value="HYBRID SIGNAL TRANSDUCTION HISTIDINE KINASE J"/>
    <property type="match status" value="1"/>
</dbReference>
<dbReference type="SUPFAM" id="SSF48452">
    <property type="entry name" value="TPR-like"/>
    <property type="match status" value="1"/>
</dbReference>
<dbReference type="InterPro" id="IPR001789">
    <property type="entry name" value="Sig_transdc_resp-reg_receiver"/>
</dbReference>
<dbReference type="Gene3D" id="3.30.565.10">
    <property type="entry name" value="Histidine kinase-like ATPase, C-terminal domain"/>
    <property type="match status" value="1"/>
</dbReference>
<feature type="signal peptide" evidence="7">
    <location>
        <begin position="1"/>
        <end position="21"/>
    </location>
</feature>
<name>A0A1I4X9C9_9FLAO</name>
<dbReference type="InterPro" id="IPR036890">
    <property type="entry name" value="HATPase_C_sf"/>
</dbReference>
<dbReference type="InterPro" id="IPR005467">
    <property type="entry name" value="His_kinase_dom"/>
</dbReference>
<evidence type="ECO:0000313" key="10">
    <source>
        <dbReference type="EMBL" id="SFN22262.1"/>
    </source>
</evidence>
<dbReference type="SMART" id="SM00028">
    <property type="entry name" value="TPR"/>
    <property type="match status" value="4"/>
</dbReference>
<dbReference type="SMART" id="SM00388">
    <property type="entry name" value="HisKA"/>
    <property type="match status" value="1"/>
</dbReference>
<dbReference type="Pfam" id="PF00072">
    <property type="entry name" value="Response_reg"/>
    <property type="match status" value="1"/>
</dbReference>
<evidence type="ECO:0000259" key="9">
    <source>
        <dbReference type="PROSITE" id="PS50110"/>
    </source>
</evidence>
<keyword evidence="10" id="KW-0418">Kinase</keyword>
<dbReference type="Pfam" id="PF00512">
    <property type="entry name" value="HisKA"/>
    <property type="match status" value="1"/>
</dbReference>
<feature type="domain" description="Histidine kinase" evidence="8">
    <location>
        <begin position="367"/>
        <end position="588"/>
    </location>
</feature>
<dbReference type="PROSITE" id="PS50005">
    <property type="entry name" value="TPR"/>
    <property type="match status" value="1"/>
</dbReference>
<dbReference type="Gene3D" id="1.25.40.10">
    <property type="entry name" value="Tetratricopeptide repeat domain"/>
    <property type="match status" value="2"/>
</dbReference>
<dbReference type="PANTHER" id="PTHR45339">
    <property type="entry name" value="HYBRID SIGNAL TRANSDUCTION HISTIDINE KINASE J"/>
    <property type="match status" value="1"/>
</dbReference>
<dbReference type="SMART" id="SM00387">
    <property type="entry name" value="HATPase_c"/>
    <property type="match status" value="1"/>
</dbReference>
<dbReference type="Pfam" id="PF02518">
    <property type="entry name" value="HATPase_c"/>
    <property type="match status" value="1"/>
</dbReference>
<feature type="chain" id="PRO_5010364622" description="histidine kinase" evidence="7">
    <location>
        <begin position="22"/>
        <end position="729"/>
    </location>
</feature>
<evidence type="ECO:0000256" key="3">
    <source>
        <dbReference type="ARBA" id="ARBA00022553"/>
    </source>
</evidence>
<dbReference type="eggNOG" id="COG0745">
    <property type="taxonomic scope" value="Bacteria"/>
</dbReference>
<dbReference type="SUPFAM" id="SSF52172">
    <property type="entry name" value="CheY-like"/>
    <property type="match status" value="1"/>
</dbReference>
<dbReference type="SUPFAM" id="SSF55874">
    <property type="entry name" value="ATPase domain of HSP90 chaperone/DNA topoisomerase II/histidine kinase"/>
    <property type="match status" value="1"/>
</dbReference>
<dbReference type="InterPro" id="IPR003661">
    <property type="entry name" value="HisK_dim/P_dom"/>
</dbReference>
<dbReference type="eggNOG" id="COG2205">
    <property type="taxonomic scope" value="Bacteria"/>
</dbReference>
<dbReference type="InterPro" id="IPR036097">
    <property type="entry name" value="HisK_dim/P_sf"/>
</dbReference>
<sequence length="729" mass="83638">MIQKLKYLLLLFFANSFLLFSATQSIDSISIYQEWSNYNTKINNYSKSVHFAKKALKYSQLSKNIEAQIEQNFLVGKLYFDLKNFTEASAYFEQSLQLSLGKASDFRKIKTYYFLGFCAIEKKEWKKAEQYFMNADQASALNPTNQKKVTHLLSTKAKLYYSKKQFQIASENFNRVLSEADVALEKHYIEEAYLYSGFIAMRNKKYSAAQIYFAKAHSINRATKNLINKQTILLQLSKCYKAMGNNDRAYSYLEEYYLLKIHLLQKINAAQNLENFKKFKQDQEYKASIKKNKDRQKEEDNDKYSKVINILAIALITILSLLSLSLYKNNIIRTETNSLLKEKNQELIIAKNNAEKASKARSEFLSTVSHELRTPLNAINGITHLLLEENPKKSQLKYLNSLQFSGNYLATFINEILEINKIDANKIELEYIPFQLKELATNIQSSLQKFALTNQNEFILEYDENIPELIIGDPTKLSQVFLNLINNALKFTHNGRVTIVVNLVESNNENLKINFQIIDTGIGIPEDKLALVFENFSQGSVEINRKYGGTGLGLTIVKKLVRVLGGKIKLKSTPGKGSTFEFTLPFKKAENLEKVPEKVFNYDEKNFKSKKILLVEDNKINQMITKKMLENKGIICLIIDNGEGAVQLMNNPEHEYDLVLMDVHLPGINGTAATAEIRKFDSKTPIIALTAISLDENREMLLSYGMNDVITKPFIPEEFYTIISKYLQN</sequence>
<keyword evidence="4" id="KW-0902">Two-component regulatory system</keyword>
<dbReference type="PROSITE" id="PS50110">
    <property type="entry name" value="RESPONSE_REGULATORY"/>
    <property type="match status" value="1"/>
</dbReference>
<dbReference type="PROSITE" id="PS50109">
    <property type="entry name" value="HIS_KIN"/>
    <property type="match status" value="1"/>
</dbReference>
<dbReference type="InterPro" id="IPR011990">
    <property type="entry name" value="TPR-like_helical_dom_sf"/>
</dbReference>
<feature type="modified residue" description="4-aspartylphosphate" evidence="5">
    <location>
        <position position="662"/>
    </location>
</feature>
<dbReference type="SMART" id="SM00448">
    <property type="entry name" value="REC"/>
    <property type="match status" value="1"/>
</dbReference>
<dbReference type="EMBL" id="FOUT01000008">
    <property type="protein sequence ID" value="SFN22262.1"/>
    <property type="molecule type" value="Genomic_DNA"/>
</dbReference>
<reference evidence="11" key="1">
    <citation type="submission" date="2016-10" db="EMBL/GenBank/DDBJ databases">
        <authorList>
            <person name="Varghese N."/>
            <person name="Submissions S."/>
        </authorList>
    </citation>
    <scope>NUCLEOTIDE SEQUENCE [LARGE SCALE GENOMIC DNA]</scope>
    <source>
        <strain evidence="11">DSM 4002</strain>
    </source>
</reference>
<dbReference type="EC" id="2.7.13.3" evidence="2"/>
<dbReference type="FunFam" id="3.30.565.10:FF:000010">
    <property type="entry name" value="Sensor histidine kinase RcsC"/>
    <property type="match status" value="1"/>
</dbReference>
<evidence type="ECO:0000256" key="4">
    <source>
        <dbReference type="ARBA" id="ARBA00023012"/>
    </source>
</evidence>
<dbReference type="Proteomes" id="UP000182961">
    <property type="component" value="Unassembled WGS sequence"/>
</dbReference>
<keyword evidence="7" id="KW-0732">Signal</keyword>
<evidence type="ECO:0000256" key="2">
    <source>
        <dbReference type="ARBA" id="ARBA00012438"/>
    </source>
</evidence>
<dbReference type="CDD" id="cd00082">
    <property type="entry name" value="HisKA"/>
    <property type="match status" value="1"/>
</dbReference>
<keyword evidence="10" id="KW-0808">Transferase</keyword>
<keyword evidence="6" id="KW-0802">TPR repeat</keyword>
<dbReference type="Pfam" id="PF13181">
    <property type="entry name" value="TPR_8"/>
    <property type="match status" value="1"/>
</dbReference>
<evidence type="ECO:0000256" key="7">
    <source>
        <dbReference type="SAM" id="SignalP"/>
    </source>
</evidence>
<keyword evidence="3 5" id="KW-0597">Phosphoprotein</keyword>
<evidence type="ECO:0000256" key="5">
    <source>
        <dbReference type="PROSITE-ProRule" id="PRU00169"/>
    </source>
</evidence>
<comment type="catalytic activity">
    <reaction evidence="1">
        <text>ATP + protein L-histidine = ADP + protein N-phospho-L-histidine.</text>
        <dbReference type="EC" id="2.7.13.3"/>
    </reaction>
</comment>
<gene>
    <name evidence="10" type="ORF">SAMN05444143_10898</name>
</gene>
<dbReference type="PRINTS" id="PR00344">
    <property type="entry name" value="BCTRLSENSOR"/>
</dbReference>
<proteinExistence type="predicted"/>
<dbReference type="InterPro" id="IPR019734">
    <property type="entry name" value="TPR_rpt"/>
</dbReference>
<evidence type="ECO:0000259" key="8">
    <source>
        <dbReference type="PROSITE" id="PS50109"/>
    </source>
</evidence>
<evidence type="ECO:0000256" key="1">
    <source>
        <dbReference type="ARBA" id="ARBA00000085"/>
    </source>
</evidence>
<evidence type="ECO:0000256" key="6">
    <source>
        <dbReference type="PROSITE-ProRule" id="PRU00339"/>
    </source>
</evidence>
<keyword evidence="11" id="KW-1185">Reference proteome</keyword>
<dbReference type="Gene3D" id="3.40.50.2300">
    <property type="match status" value="1"/>
</dbReference>
<dbReference type="InterPro" id="IPR011006">
    <property type="entry name" value="CheY-like_superfamily"/>
</dbReference>
<evidence type="ECO:0000313" key="11">
    <source>
        <dbReference type="Proteomes" id="UP000182961"/>
    </source>
</evidence>
<accession>A0A1I4X9C9</accession>
<feature type="repeat" description="TPR" evidence="6">
    <location>
        <begin position="69"/>
        <end position="102"/>
    </location>
</feature>
<dbReference type="InterPro" id="IPR004358">
    <property type="entry name" value="Sig_transdc_His_kin-like_C"/>
</dbReference>
<dbReference type="SUPFAM" id="SSF47384">
    <property type="entry name" value="Homodimeric domain of signal transducing histidine kinase"/>
    <property type="match status" value="1"/>
</dbReference>
<dbReference type="AlphaFoldDB" id="A0A1I4X9C9"/>
<dbReference type="CDD" id="cd16922">
    <property type="entry name" value="HATPase_EvgS-ArcB-TorS-like"/>
    <property type="match status" value="1"/>
</dbReference>
<organism evidence="10 11">
    <name type="scientific">Flavobacterium succinicans</name>
    <dbReference type="NCBI Taxonomy" id="29536"/>
    <lineage>
        <taxon>Bacteria</taxon>
        <taxon>Pseudomonadati</taxon>
        <taxon>Bacteroidota</taxon>
        <taxon>Flavobacteriia</taxon>
        <taxon>Flavobacteriales</taxon>
        <taxon>Flavobacteriaceae</taxon>
        <taxon>Flavobacterium</taxon>
    </lineage>
</organism>